<keyword evidence="8 11" id="KW-1133">Transmembrane helix</keyword>
<dbReference type="SUPFAM" id="SSF158472">
    <property type="entry name" value="HAMP domain-like"/>
    <property type="match status" value="1"/>
</dbReference>
<evidence type="ECO:0000256" key="6">
    <source>
        <dbReference type="ARBA" id="ARBA00022692"/>
    </source>
</evidence>
<evidence type="ECO:0000256" key="7">
    <source>
        <dbReference type="ARBA" id="ARBA00022777"/>
    </source>
</evidence>
<dbReference type="EMBL" id="BMLM01000002">
    <property type="protein sequence ID" value="GGN89583.1"/>
    <property type="molecule type" value="Genomic_DNA"/>
</dbReference>
<protein>
    <recommendedName>
        <fullName evidence="3">histidine kinase</fullName>
        <ecNumber evidence="3">2.7.13.3</ecNumber>
    </recommendedName>
</protein>
<evidence type="ECO:0000259" key="12">
    <source>
        <dbReference type="PROSITE" id="PS50109"/>
    </source>
</evidence>
<dbReference type="Gene3D" id="3.30.565.10">
    <property type="entry name" value="Histidine kinase-like ATPase, C-terminal domain"/>
    <property type="match status" value="1"/>
</dbReference>
<evidence type="ECO:0000256" key="4">
    <source>
        <dbReference type="ARBA" id="ARBA00022553"/>
    </source>
</evidence>
<dbReference type="PRINTS" id="PR00344">
    <property type="entry name" value="BCTRLSENSOR"/>
</dbReference>
<dbReference type="SMART" id="SM00388">
    <property type="entry name" value="HisKA"/>
    <property type="match status" value="1"/>
</dbReference>
<evidence type="ECO:0000313" key="14">
    <source>
        <dbReference type="EMBL" id="GGN89583.1"/>
    </source>
</evidence>
<evidence type="ECO:0000256" key="9">
    <source>
        <dbReference type="ARBA" id="ARBA00023012"/>
    </source>
</evidence>
<sequence length="471" mass="48955">MAERAGGAAGAAEGAAAASAAEPAPIRAASRPRRRGASIRLRILAAALAVVTVALALGGVAVVWTLERMLVASAGEQLADELAALADGVDAGTIQTAALVERDDDVLVALRSATGVVVNAEAAAALPAPVGQAPALVDLAGERHIVVAEQVEIPQVGPGTIVVARSAQGIDNAVRSATALLAIAVPLAVVLVGTVVWIVVGRALAPVDRIRSQVDAIDATALDRRVPTTGRDDEVDRLAATMNRMLARVEAGTSARQRFVSDASHELRSPLATMRQFAELSRDHPATTPPGELAEVVLDEGERMHGIVEGLLLLARLDEHGGVARRRVDLDDLAHGELERLRGLGRPGDGTAVRAAQVDGDARLLARAVRNLVDNALRHARGRVALGTVVRDGRAMLWVDDDGAGIAPAERERVFERFVRLDESRARDEGGSGLGLAIVREVARAHGGDAWADASPLGGARMVLELPAARA</sequence>
<dbReference type="InterPro" id="IPR005467">
    <property type="entry name" value="His_kinase_dom"/>
</dbReference>
<evidence type="ECO:0000256" key="5">
    <source>
        <dbReference type="ARBA" id="ARBA00022679"/>
    </source>
</evidence>
<evidence type="ECO:0000256" key="8">
    <source>
        <dbReference type="ARBA" id="ARBA00022989"/>
    </source>
</evidence>
<dbReference type="PANTHER" id="PTHR45436:SF5">
    <property type="entry name" value="SENSOR HISTIDINE KINASE TRCS"/>
    <property type="match status" value="1"/>
</dbReference>
<dbReference type="CDD" id="cd00082">
    <property type="entry name" value="HisKA"/>
    <property type="match status" value="1"/>
</dbReference>
<comment type="caution">
    <text evidence="14">The sequence shown here is derived from an EMBL/GenBank/DDBJ whole genome shotgun (WGS) entry which is preliminary data.</text>
</comment>
<evidence type="ECO:0000256" key="1">
    <source>
        <dbReference type="ARBA" id="ARBA00000085"/>
    </source>
</evidence>
<dbReference type="Gene3D" id="1.10.287.130">
    <property type="match status" value="1"/>
</dbReference>
<feature type="transmembrane region" description="Helical" evidence="11">
    <location>
        <begin position="179"/>
        <end position="200"/>
    </location>
</feature>
<keyword evidence="7 14" id="KW-0418">Kinase</keyword>
<dbReference type="Pfam" id="PF00672">
    <property type="entry name" value="HAMP"/>
    <property type="match status" value="1"/>
</dbReference>
<keyword evidence="6 11" id="KW-0812">Transmembrane</keyword>
<keyword evidence="10 11" id="KW-0472">Membrane</keyword>
<feature type="domain" description="Histidine kinase" evidence="12">
    <location>
        <begin position="262"/>
        <end position="470"/>
    </location>
</feature>
<dbReference type="SUPFAM" id="SSF47384">
    <property type="entry name" value="Homodimeric domain of signal transducing histidine kinase"/>
    <property type="match status" value="1"/>
</dbReference>
<proteinExistence type="predicted"/>
<dbReference type="InterPro" id="IPR003660">
    <property type="entry name" value="HAMP_dom"/>
</dbReference>
<feature type="transmembrane region" description="Helical" evidence="11">
    <location>
        <begin position="43"/>
        <end position="66"/>
    </location>
</feature>
<accession>A0ABQ2KPK8</accession>
<gene>
    <name evidence="14" type="ORF">GCM10010968_26410</name>
</gene>
<evidence type="ECO:0000256" key="2">
    <source>
        <dbReference type="ARBA" id="ARBA00004236"/>
    </source>
</evidence>
<dbReference type="InterPro" id="IPR003594">
    <property type="entry name" value="HATPase_dom"/>
</dbReference>
<dbReference type="InterPro" id="IPR036097">
    <property type="entry name" value="HisK_dim/P_sf"/>
</dbReference>
<dbReference type="GO" id="GO:0016301">
    <property type="term" value="F:kinase activity"/>
    <property type="evidence" value="ECO:0007669"/>
    <property type="project" value="UniProtKB-KW"/>
</dbReference>
<feature type="domain" description="HAMP" evidence="13">
    <location>
        <begin position="201"/>
        <end position="254"/>
    </location>
</feature>
<evidence type="ECO:0000256" key="10">
    <source>
        <dbReference type="ARBA" id="ARBA00023136"/>
    </source>
</evidence>
<dbReference type="Pfam" id="PF00512">
    <property type="entry name" value="HisKA"/>
    <property type="match status" value="1"/>
</dbReference>
<dbReference type="SMART" id="SM00387">
    <property type="entry name" value="HATPase_c"/>
    <property type="match status" value="1"/>
</dbReference>
<evidence type="ECO:0000256" key="11">
    <source>
        <dbReference type="SAM" id="Phobius"/>
    </source>
</evidence>
<dbReference type="SUPFAM" id="SSF55874">
    <property type="entry name" value="ATPase domain of HSP90 chaperone/DNA topoisomerase II/histidine kinase"/>
    <property type="match status" value="1"/>
</dbReference>
<dbReference type="InterPro" id="IPR003661">
    <property type="entry name" value="HisK_dim/P_dom"/>
</dbReference>
<dbReference type="PANTHER" id="PTHR45436">
    <property type="entry name" value="SENSOR HISTIDINE KINASE YKOH"/>
    <property type="match status" value="1"/>
</dbReference>
<reference evidence="15" key="1">
    <citation type="journal article" date="2019" name="Int. J. Syst. Evol. Microbiol.">
        <title>The Global Catalogue of Microorganisms (GCM) 10K type strain sequencing project: providing services to taxonomists for standard genome sequencing and annotation.</title>
        <authorList>
            <consortium name="The Broad Institute Genomics Platform"/>
            <consortium name="The Broad Institute Genome Sequencing Center for Infectious Disease"/>
            <person name="Wu L."/>
            <person name="Ma J."/>
        </authorList>
    </citation>
    <scope>NUCLEOTIDE SEQUENCE [LARGE SCALE GENOMIC DNA]</scope>
    <source>
        <strain evidence="15">CGMCC 1.6960</strain>
    </source>
</reference>
<dbReference type="RefSeq" id="WP_229679680.1">
    <property type="nucleotide sequence ID" value="NZ_BAABBD010000004.1"/>
</dbReference>
<dbReference type="Pfam" id="PF02518">
    <property type="entry name" value="HATPase_c"/>
    <property type="match status" value="1"/>
</dbReference>
<keyword evidence="9" id="KW-0902">Two-component regulatory system</keyword>
<dbReference type="SMART" id="SM00304">
    <property type="entry name" value="HAMP"/>
    <property type="match status" value="1"/>
</dbReference>
<evidence type="ECO:0000313" key="15">
    <source>
        <dbReference type="Proteomes" id="UP000626982"/>
    </source>
</evidence>
<keyword evidence="15" id="KW-1185">Reference proteome</keyword>
<comment type="subcellular location">
    <subcellularLocation>
        <location evidence="2">Cell membrane</location>
    </subcellularLocation>
</comment>
<comment type="catalytic activity">
    <reaction evidence="1">
        <text>ATP + protein L-histidine = ADP + protein N-phospho-L-histidine.</text>
        <dbReference type="EC" id="2.7.13.3"/>
    </reaction>
</comment>
<dbReference type="PROSITE" id="PS50109">
    <property type="entry name" value="HIS_KIN"/>
    <property type="match status" value="1"/>
</dbReference>
<dbReference type="Proteomes" id="UP000626982">
    <property type="component" value="Unassembled WGS sequence"/>
</dbReference>
<name>A0ABQ2KPK8_9MICO</name>
<keyword evidence="4" id="KW-0597">Phosphoprotein</keyword>
<evidence type="ECO:0000256" key="3">
    <source>
        <dbReference type="ARBA" id="ARBA00012438"/>
    </source>
</evidence>
<dbReference type="InterPro" id="IPR004358">
    <property type="entry name" value="Sig_transdc_His_kin-like_C"/>
</dbReference>
<keyword evidence="5" id="KW-0808">Transferase</keyword>
<dbReference type="EC" id="2.7.13.3" evidence="3"/>
<organism evidence="14 15">
    <name type="scientific">Agrococcus terreus</name>
    <dbReference type="NCBI Taxonomy" id="574649"/>
    <lineage>
        <taxon>Bacteria</taxon>
        <taxon>Bacillati</taxon>
        <taxon>Actinomycetota</taxon>
        <taxon>Actinomycetes</taxon>
        <taxon>Micrococcales</taxon>
        <taxon>Microbacteriaceae</taxon>
        <taxon>Agrococcus</taxon>
    </lineage>
</organism>
<dbReference type="PROSITE" id="PS50885">
    <property type="entry name" value="HAMP"/>
    <property type="match status" value="1"/>
</dbReference>
<dbReference type="Gene3D" id="6.10.340.10">
    <property type="match status" value="1"/>
</dbReference>
<evidence type="ECO:0000259" key="13">
    <source>
        <dbReference type="PROSITE" id="PS50885"/>
    </source>
</evidence>
<dbReference type="InterPro" id="IPR050428">
    <property type="entry name" value="TCS_sensor_his_kinase"/>
</dbReference>
<dbReference type="InterPro" id="IPR036890">
    <property type="entry name" value="HATPase_C_sf"/>
</dbReference>
<dbReference type="CDD" id="cd06225">
    <property type="entry name" value="HAMP"/>
    <property type="match status" value="1"/>
</dbReference>